<sequence length="897" mass="98355">MPLRATYRLQFHRDFGFAAAAEIVPYLADLGVSHVYASPILLARAGSAHGYDIVDHNRLNPELGSEAEFEAFGAALRQYGLGLILDFVPNHMGVGADNPFWRDVLEWGESSDYAGWFDIDWQPDTPGLAGKVLVAVLGEQYGAALAGGHLALGYDPARGGFDVTAYDSHVLPVHPALYGEVLGRRHRVLERLGDAFAHLAAFRPHEKDRARDLKERLRGEVEGSDAVRRALDEALARFHGTPGDQASWARLDRLIAQQRWRIAFFRVAADDINYRRFFNVNELTGLRMEQPAVFDHAHGFVFQLIADGVLDGLRIDHIDGLYDPKAYCLRVRAKSPRPITLHVEKILGPHEALREDWLADGTTGYETTNLLTGLLTDPKGEAALTQFYRRFTGDRRPFARIAREAKLTCIDNEFASELSALASAAARIAQSNPLSADFTRHGLRRALREIIASFRVYRTYIDEEGATTADREEILRAVAEARIANGDIDASVYDFLASLLTTDIVDEPGSGYSRQEVVVFAMRFQQVTGPVMAKGVEDTAFYRYMRFIAANEVGGEPGRLGVAASAFHEANRRRQKDAPLTLLTTSTHDTKRGEDLRARLAVLASMPPAYVAAVERWTERLSQAFADRETTPDPADLLLLFQTLIGLWPQDGDGGDAETLRERVRAAMEKSVREAKLNTGWAAPNATYEAALMEVVDALFADAGFTEDLSAFVADLAPAGAANSLTQAVLKLTIPGAPDIYQGAESWDFSLVDPDNRRPVDFARRREALSQATASRDRALTAEDVLSGFAKTAAVQRLLGLRRDRPALFAAPYEALATEDDSLVAFMRGERTERLIVVAHRFPGGAPPQGTVALPEGRYHDVLRRRDIAAPAGGLPIGEILTALPVAVLVAGAGAKA</sequence>
<evidence type="ECO:0000313" key="2">
    <source>
        <dbReference type="EMBL" id="AVO47247.1"/>
    </source>
</evidence>
<dbReference type="GO" id="GO:0030980">
    <property type="term" value="P:alpha-glucan catabolic process"/>
    <property type="evidence" value="ECO:0007669"/>
    <property type="project" value="TreeGrafter"/>
</dbReference>
<dbReference type="InterPro" id="IPR045857">
    <property type="entry name" value="O16G_dom_2"/>
</dbReference>
<dbReference type="PANTHER" id="PTHR10357">
    <property type="entry name" value="ALPHA-AMYLASE FAMILY MEMBER"/>
    <property type="match status" value="1"/>
</dbReference>
<feature type="domain" description="Glycosyl hydrolase family 13 catalytic" evidence="1">
    <location>
        <begin position="11"/>
        <end position="482"/>
    </location>
</feature>
<dbReference type="KEGG" id="phr:C6569_20590"/>
<dbReference type="RefSeq" id="WP_106750617.1">
    <property type="nucleotide sequence ID" value="NZ_CP027668.1"/>
</dbReference>
<dbReference type="OrthoDB" id="9761577at2"/>
<protein>
    <submittedName>
        <fullName evidence="2">Malto-oligosyltrehalose synthase</fullName>
    </submittedName>
</protein>
<reference evidence="2 3" key="1">
    <citation type="submission" date="2018-03" db="EMBL/GenBank/DDBJ databases">
        <title>Genome sequencing of Phreatobacter sp.</title>
        <authorList>
            <person name="Kim S.-J."/>
            <person name="Heo J."/>
            <person name="Kwon S.-W."/>
        </authorList>
    </citation>
    <scope>NUCLEOTIDE SEQUENCE [LARGE SCALE GENOMIC DNA]</scope>
    <source>
        <strain evidence="2 3">S-12</strain>
    </source>
</reference>
<accession>A0A2S0NGP1</accession>
<dbReference type="InterPro" id="IPR012767">
    <property type="entry name" value="Trehalose_TreY"/>
</dbReference>
<evidence type="ECO:0000259" key="1">
    <source>
        <dbReference type="SMART" id="SM00642"/>
    </source>
</evidence>
<dbReference type="GO" id="GO:0005992">
    <property type="term" value="P:trehalose biosynthetic process"/>
    <property type="evidence" value="ECO:0007669"/>
    <property type="project" value="TreeGrafter"/>
</dbReference>
<gene>
    <name evidence="2" type="primary">treY</name>
    <name evidence="2" type="ORF">C6569_20590</name>
</gene>
<dbReference type="Gene3D" id="3.20.20.80">
    <property type="entry name" value="Glycosidases"/>
    <property type="match status" value="4"/>
</dbReference>
<dbReference type="PANTHER" id="PTHR10357:SF216">
    <property type="entry name" value="MALTOOLIGOSYL TREHALOSE SYNTHASE-RELATED"/>
    <property type="match status" value="1"/>
</dbReference>
<dbReference type="EMBL" id="CP027668">
    <property type="protein sequence ID" value="AVO47247.1"/>
    <property type="molecule type" value="Genomic_DNA"/>
</dbReference>
<dbReference type="CDD" id="cd11336">
    <property type="entry name" value="AmyAc_MTSase"/>
    <property type="match status" value="1"/>
</dbReference>
<dbReference type="Gene3D" id="3.90.400.10">
    <property type="entry name" value="Oligo-1,6-glucosidase, Domain 2"/>
    <property type="match status" value="1"/>
</dbReference>
<dbReference type="Pfam" id="PF00128">
    <property type="entry name" value="Alpha-amylase"/>
    <property type="match status" value="1"/>
</dbReference>
<dbReference type="InterPro" id="IPR006047">
    <property type="entry name" value="GH13_cat_dom"/>
</dbReference>
<dbReference type="InterPro" id="IPR017853">
    <property type="entry name" value="GH"/>
</dbReference>
<dbReference type="AlphaFoldDB" id="A0A2S0NGP1"/>
<dbReference type="Proteomes" id="UP000237889">
    <property type="component" value="Chromosome"/>
</dbReference>
<organism evidence="2 3">
    <name type="scientific">Phreatobacter cathodiphilus</name>
    <dbReference type="NCBI Taxonomy" id="1868589"/>
    <lineage>
        <taxon>Bacteria</taxon>
        <taxon>Pseudomonadati</taxon>
        <taxon>Pseudomonadota</taxon>
        <taxon>Alphaproteobacteria</taxon>
        <taxon>Hyphomicrobiales</taxon>
        <taxon>Phreatobacteraceae</taxon>
        <taxon>Phreatobacter</taxon>
    </lineage>
</organism>
<proteinExistence type="predicted"/>
<dbReference type="SMART" id="SM00642">
    <property type="entry name" value="Aamy"/>
    <property type="match status" value="1"/>
</dbReference>
<keyword evidence="3" id="KW-1185">Reference proteome</keyword>
<dbReference type="GO" id="GO:0047470">
    <property type="term" value="F:(1,4)-alpha-D-glucan 1-alpha-D-glucosylmutase activity"/>
    <property type="evidence" value="ECO:0007669"/>
    <property type="project" value="TreeGrafter"/>
</dbReference>
<name>A0A2S0NGP1_9HYPH</name>
<dbReference type="NCBIfam" id="TIGR02401">
    <property type="entry name" value="trehalose_TreY"/>
    <property type="match status" value="1"/>
</dbReference>
<evidence type="ECO:0000313" key="3">
    <source>
        <dbReference type="Proteomes" id="UP000237889"/>
    </source>
</evidence>
<dbReference type="SUPFAM" id="SSF51445">
    <property type="entry name" value="(Trans)glycosidases"/>
    <property type="match status" value="1"/>
</dbReference>